<accession>A0A9Q0R8F6</accession>
<dbReference type="GO" id="GO:0016020">
    <property type="term" value="C:membrane"/>
    <property type="evidence" value="ECO:0007669"/>
    <property type="project" value="UniProtKB-SubCell"/>
</dbReference>
<feature type="region of interest" description="Disordered" evidence="7">
    <location>
        <begin position="96"/>
        <end position="165"/>
    </location>
</feature>
<dbReference type="Proteomes" id="UP001149090">
    <property type="component" value="Unassembled WGS sequence"/>
</dbReference>
<comment type="caution">
    <text evidence="10">The sequence shown here is derived from an EMBL/GenBank/DDBJ whole genome shotgun (WGS) entry which is preliminary data.</text>
</comment>
<dbReference type="OrthoDB" id="294541at2759"/>
<comment type="similarity">
    <text evidence="6">Belongs to the TMEM104 family.</text>
</comment>
<dbReference type="InterPro" id="IPR013057">
    <property type="entry name" value="AA_transpt_TM"/>
</dbReference>
<name>A0A9Q0R8F6_ANAIG</name>
<feature type="compositionally biased region" description="Basic and acidic residues" evidence="7">
    <location>
        <begin position="140"/>
        <end position="156"/>
    </location>
</feature>
<evidence type="ECO:0000256" key="6">
    <source>
        <dbReference type="ARBA" id="ARBA00038166"/>
    </source>
</evidence>
<gene>
    <name evidence="10" type="ORF">M0811_10999</name>
</gene>
<feature type="transmembrane region" description="Helical" evidence="8">
    <location>
        <begin position="474"/>
        <end position="491"/>
    </location>
</feature>
<keyword evidence="3 8" id="KW-1133">Transmembrane helix</keyword>
<dbReference type="PANTHER" id="PTHR16189:SF0">
    <property type="entry name" value="TRANSMEMBRANE PROTEIN 104"/>
    <property type="match status" value="1"/>
</dbReference>
<evidence type="ECO:0000256" key="8">
    <source>
        <dbReference type="SAM" id="Phobius"/>
    </source>
</evidence>
<feature type="transmembrane region" description="Helical" evidence="8">
    <location>
        <begin position="275"/>
        <end position="293"/>
    </location>
</feature>
<feature type="transmembrane region" description="Helical" evidence="8">
    <location>
        <begin position="345"/>
        <end position="367"/>
    </location>
</feature>
<comment type="subcellular location">
    <subcellularLocation>
        <location evidence="1">Membrane</location>
        <topology evidence="1">Multi-pass membrane protein</topology>
    </subcellularLocation>
</comment>
<dbReference type="PANTHER" id="PTHR16189">
    <property type="entry name" value="TRANSMEMBRANE PROTEIN 104-RELATED"/>
    <property type="match status" value="1"/>
</dbReference>
<evidence type="ECO:0000256" key="2">
    <source>
        <dbReference type="ARBA" id="ARBA00022692"/>
    </source>
</evidence>
<feature type="transmembrane region" description="Helical" evidence="8">
    <location>
        <begin position="305"/>
        <end position="324"/>
    </location>
</feature>
<evidence type="ECO:0000313" key="11">
    <source>
        <dbReference type="Proteomes" id="UP001149090"/>
    </source>
</evidence>
<evidence type="ECO:0000256" key="3">
    <source>
        <dbReference type="ARBA" id="ARBA00022989"/>
    </source>
</evidence>
<dbReference type="OMA" id="IAMVIAC"/>
<proteinExistence type="inferred from homology"/>
<feature type="transmembrane region" description="Helical" evidence="8">
    <location>
        <begin position="244"/>
        <end position="263"/>
    </location>
</feature>
<sequence length="541" mass="61501">MENSNENDSNLNQDKTNDRIREDTKIGVTYGKWTTLTYFFNMIIGAGILTIPVGFQKSGLILAPIFMVFVSFLSYITVTYMVEVQASGNAIAKHLEKEEKQEENTINSGNSGKKEKTIEDETDSENSETQRLIEPNNSKITKEDMESDSSKNKKENQEEELLGEEKQKLKKYEDSEFSITKRLEMGYLSELFLGKTGVIIFYIALVLYLYGCLSIYSVSVPTTLSRVISSFSMGKLHFSEYNSYYLYLTIFALVTIPWAFFRFQNTKILQLFTMSLRNVCIFTMIVLLITYISDGKGADPKNLKWFSVGGLPNLFGASIFSMMCHHSISGLISPVRNKRKINTYVLVDFIVITLIYILLALFAVLSFGDVTKSKCGSDPGPPCKIQPLITLNFSSYHIRFFANFLALFPVFTLTTNFPMMAITLKFNIEIIVTRRFKCKSWVRPFFALAAAIPPIIIAFSTRNIGFLVNLTGNYAGLIIMFPIPSLLLWASRRKLKKILGHSHPENIHKTPFKHDFWVWLILGWSLFCFGLATYNVATGNF</sequence>
<protein>
    <submittedName>
        <fullName evidence="10">Transmembrane protein</fullName>
    </submittedName>
</protein>
<evidence type="ECO:0000256" key="4">
    <source>
        <dbReference type="ARBA" id="ARBA00023136"/>
    </source>
</evidence>
<feature type="domain" description="Amino acid transporter transmembrane" evidence="9">
    <location>
        <begin position="33"/>
        <end position="87"/>
    </location>
</feature>
<keyword evidence="4 8" id="KW-0472">Membrane</keyword>
<keyword evidence="5" id="KW-0325">Glycoprotein</keyword>
<organism evidence="10 11">
    <name type="scientific">Anaeramoeba ignava</name>
    <name type="common">Anaerobic marine amoeba</name>
    <dbReference type="NCBI Taxonomy" id="1746090"/>
    <lineage>
        <taxon>Eukaryota</taxon>
        <taxon>Metamonada</taxon>
        <taxon>Anaeramoebidae</taxon>
        <taxon>Anaeramoeba</taxon>
    </lineage>
</organism>
<evidence type="ECO:0000256" key="7">
    <source>
        <dbReference type="SAM" id="MobiDB-lite"/>
    </source>
</evidence>
<feature type="transmembrane region" description="Helical" evidence="8">
    <location>
        <begin position="61"/>
        <end position="82"/>
    </location>
</feature>
<evidence type="ECO:0000259" key="9">
    <source>
        <dbReference type="Pfam" id="PF01490"/>
    </source>
</evidence>
<reference evidence="10" key="1">
    <citation type="submission" date="2022-10" db="EMBL/GenBank/DDBJ databases">
        <title>Novel sulphate-reducing endosymbionts in the free-living metamonad Anaeramoeba.</title>
        <authorList>
            <person name="Jerlstrom-Hultqvist J."/>
            <person name="Cepicka I."/>
            <person name="Gallot-Lavallee L."/>
            <person name="Salas-Leiva D."/>
            <person name="Curtis B.A."/>
            <person name="Zahonova K."/>
            <person name="Pipaliya S."/>
            <person name="Dacks J."/>
            <person name="Roger A.J."/>
        </authorList>
    </citation>
    <scope>NUCLEOTIDE SEQUENCE</scope>
    <source>
        <strain evidence="10">BMAN</strain>
    </source>
</reference>
<feature type="transmembrane region" description="Helical" evidence="8">
    <location>
        <begin position="35"/>
        <end position="55"/>
    </location>
</feature>
<evidence type="ECO:0000256" key="1">
    <source>
        <dbReference type="ARBA" id="ARBA00004141"/>
    </source>
</evidence>
<feature type="transmembrane region" description="Helical" evidence="8">
    <location>
        <begin position="516"/>
        <end position="537"/>
    </location>
</feature>
<evidence type="ECO:0000313" key="10">
    <source>
        <dbReference type="EMBL" id="KAJ5070333.1"/>
    </source>
</evidence>
<keyword evidence="2 8" id="KW-0812">Transmembrane</keyword>
<feature type="transmembrane region" description="Helical" evidence="8">
    <location>
        <begin position="400"/>
        <end position="424"/>
    </location>
</feature>
<feature type="transmembrane region" description="Helical" evidence="8">
    <location>
        <begin position="445"/>
        <end position="468"/>
    </location>
</feature>
<feature type="domain" description="Amino acid transporter transmembrane" evidence="9">
    <location>
        <begin position="192"/>
        <end position="493"/>
    </location>
</feature>
<dbReference type="Pfam" id="PF01490">
    <property type="entry name" value="Aa_trans"/>
    <property type="match status" value="2"/>
</dbReference>
<dbReference type="EMBL" id="JAPDFW010000096">
    <property type="protein sequence ID" value="KAJ5070333.1"/>
    <property type="molecule type" value="Genomic_DNA"/>
</dbReference>
<keyword evidence="11" id="KW-1185">Reference proteome</keyword>
<feature type="transmembrane region" description="Helical" evidence="8">
    <location>
        <begin position="199"/>
        <end position="224"/>
    </location>
</feature>
<feature type="compositionally biased region" description="Polar residues" evidence="7">
    <location>
        <begin position="127"/>
        <end position="139"/>
    </location>
</feature>
<dbReference type="AlphaFoldDB" id="A0A9Q0R8F6"/>
<evidence type="ECO:0000256" key="5">
    <source>
        <dbReference type="ARBA" id="ARBA00023180"/>
    </source>
</evidence>